<dbReference type="InterPro" id="IPR051199">
    <property type="entry name" value="LPS_LOS_Heptosyltrfase"/>
</dbReference>
<dbReference type="PANTHER" id="PTHR30160:SF22">
    <property type="entry name" value="LIPOPOLYSACCHARIDE CORE BIOSYNTHESIS PROTEIN"/>
    <property type="match status" value="1"/>
</dbReference>
<keyword evidence="4" id="KW-1185">Reference proteome</keyword>
<comment type="caution">
    <text evidence="3">The sequence shown here is derived from an EMBL/GenBank/DDBJ whole genome shotgun (WGS) entry which is preliminary data.</text>
</comment>
<dbReference type="Gene3D" id="3.40.50.2000">
    <property type="entry name" value="Glycogen Phosphorylase B"/>
    <property type="match status" value="2"/>
</dbReference>
<keyword evidence="1" id="KW-0328">Glycosyltransferase</keyword>
<accession>A0A1V6LVN3</accession>
<dbReference type="Pfam" id="PF01075">
    <property type="entry name" value="Glyco_transf_9"/>
    <property type="match status" value="1"/>
</dbReference>
<dbReference type="PANTHER" id="PTHR30160">
    <property type="entry name" value="TETRAACYLDISACCHARIDE 4'-KINASE-RELATED"/>
    <property type="match status" value="1"/>
</dbReference>
<dbReference type="RefSeq" id="WP_080317776.1">
    <property type="nucleotide sequence ID" value="NZ_MTBC01000001.1"/>
</dbReference>
<dbReference type="GO" id="GO:0005829">
    <property type="term" value="C:cytosol"/>
    <property type="evidence" value="ECO:0007669"/>
    <property type="project" value="TreeGrafter"/>
</dbReference>
<dbReference type="GO" id="GO:0008713">
    <property type="term" value="F:ADP-heptose-lipopolysaccharide heptosyltransferase activity"/>
    <property type="evidence" value="ECO:0007669"/>
    <property type="project" value="TreeGrafter"/>
</dbReference>
<evidence type="ECO:0000313" key="4">
    <source>
        <dbReference type="Proteomes" id="UP000191680"/>
    </source>
</evidence>
<organism evidence="3 4">
    <name type="scientific">Croceivirga radicis</name>
    <dbReference type="NCBI Taxonomy" id="1929488"/>
    <lineage>
        <taxon>Bacteria</taxon>
        <taxon>Pseudomonadati</taxon>
        <taxon>Bacteroidota</taxon>
        <taxon>Flavobacteriia</taxon>
        <taxon>Flavobacteriales</taxon>
        <taxon>Flavobacteriaceae</taxon>
        <taxon>Croceivirga</taxon>
    </lineage>
</organism>
<proteinExistence type="predicted"/>
<reference evidence="3 4" key="1">
    <citation type="submission" date="2016-12" db="EMBL/GenBank/DDBJ databases">
        <authorList>
            <person name="Song W.-J."/>
            <person name="Kurnit D.M."/>
        </authorList>
    </citation>
    <scope>NUCLEOTIDE SEQUENCE [LARGE SCALE GENOMIC DNA]</scope>
    <source>
        <strain evidence="3 4">HSG9</strain>
    </source>
</reference>
<gene>
    <name evidence="3" type="ORF">BUL40_01395</name>
</gene>
<dbReference type="SUPFAM" id="SSF53756">
    <property type="entry name" value="UDP-Glycosyltransferase/glycogen phosphorylase"/>
    <property type="match status" value="1"/>
</dbReference>
<evidence type="ECO:0000256" key="2">
    <source>
        <dbReference type="ARBA" id="ARBA00022679"/>
    </source>
</evidence>
<dbReference type="EMBL" id="MTBC01000001">
    <property type="protein sequence ID" value="OQD44240.1"/>
    <property type="molecule type" value="Genomic_DNA"/>
</dbReference>
<sequence>MGRKPKYKHLLVIRLSAMGDVAMTVPVLISLLQNHPNLSITLLTKNSFAPIFKDLQRVTVVHADVKGEHKGIYGLYRLFSSLKKLNIDAVADLHNVLRSNVLKILFKSVGVPVIQIDKGRKEKKALTRPTNKVMRPLKSSHERYADVFRRLGFAVDLSQDLVLSKPILPQEIASSIDASSRLIGIAPFATYKSKMYPLNKVELVIRDLLAQTNAQVLLFGGGSKEKELLDTLASKFNSRVVNMTFNVPFKAELDLIANLSVILAMDSGNGHLAANYGVPVVTIWGVTHPYAGFVPYKQPLSNSILPNLDTFPLLPTSVYGNKFPEGYDKAIDTITPDDVVAKITDLL</sequence>
<name>A0A1V6LVN3_9FLAO</name>
<protein>
    <submittedName>
        <fullName evidence="3">ADP-heptose--LPS heptosyltransferase RfaF</fullName>
    </submittedName>
</protein>
<dbReference type="GO" id="GO:0009244">
    <property type="term" value="P:lipopolysaccharide core region biosynthetic process"/>
    <property type="evidence" value="ECO:0007669"/>
    <property type="project" value="TreeGrafter"/>
</dbReference>
<evidence type="ECO:0000256" key="1">
    <source>
        <dbReference type="ARBA" id="ARBA00022676"/>
    </source>
</evidence>
<dbReference type="InterPro" id="IPR002201">
    <property type="entry name" value="Glyco_trans_9"/>
</dbReference>
<keyword evidence="2 3" id="KW-0808">Transferase</keyword>
<dbReference type="OrthoDB" id="9768048at2"/>
<dbReference type="CDD" id="cd03789">
    <property type="entry name" value="GT9_LPS_heptosyltransferase"/>
    <property type="match status" value="1"/>
</dbReference>
<dbReference type="Proteomes" id="UP000191680">
    <property type="component" value="Unassembled WGS sequence"/>
</dbReference>
<evidence type="ECO:0000313" key="3">
    <source>
        <dbReference type="EMBL" id="OQD44240.1"/>
    </source>
</evidence>
<dbReference type="AlphaFoldDB" id="A0A1V6LVN3"/>